<dbReference type="InterPro" id="IPR036055">
    <property type="entry name" value="LDL_receptor-like_sf"/>
</dbReference>
<dbReference type="PROSITE" id="PS00135">
    <property type="entry name" value="TRYPSIN_SER"/>
    <property type="match status" value="1"/>
</dbReference>
<feature type="transmembrane region" description="Helical" evidence="13">
    <location>
        <begin position="48"/>
        <end position="66"/>
    </location>
</feature>
<name>A0A0F8AWL7_LARCR</name>
<evidence type="ECO:0000256" key="10">
    <source>
        <dbReference type="PROSITE-ProRule" id="PRU00124"/>
    </source>
</evidence>
<feature type="compositionally biased region" description="Basic and acidic residues" evidence="12">
    <location>
        <begin position="601"/>
        <end position="621"/>
    </location>
</feature>
<dbReference type="CDD" id="cd00190">
    <property type="entry name" value="Tryp_SPc"/>
    <property type="match status" value="1"/>
</dbReference>
<feature type="domain" description="CUB" evidence="14">
    <location>
        <begin position="1053"/>
        <end position="1169"/>
    </location>
</feature>
<dbReference type="SMART" id="SM00020">
    <property type="entry name" value="Tryp_SPc"/>
    <property type="match status" value="1"/>
</dbReference>
<evidence type="ECO:0000256" key="1">
    <source>
        <dbReference type="ARBA" id="ARBA00004606"/>
    </source>
</evidence>
<dbReference type="InterPro" id="IPR036364">
    <property type="entry name" value="SEA_dom_sf"/>
</dbReference>
<dbReference type="GO" id="GO:0006508">
    <property type="term" value="P:proteolysis"/>
    <property type="evidence" value="ECO:0007669"/>
    <property type="project" value="UniProtKB-KW"/>
</dbReference>
<dbReference type="SMART" id="SM00192">
    <property type="entry name" value="LDLa"/>
    <property type="match status" value="2"/>
</dbReference>
<evidence type="ECO:0000256" key="5">
    <source>
        <dbReference type="ARBA" id="ARBA00022825"/>
    </source>
</evidence>
<keyword evidence="8 13" id="KW-0472">Membrane</keyword>
<dbReference type="InterPro" id="IPR013783">
    <property type="entry name" value="Ig-like_fold"/>
</dbReference>
<evidence type="ECO:0000256" key="9">
    <source>
        <dbReference type="ARBA" id="ARBA00023157"/>
    </source>
</evidence>
<keyword evidence="7 13" id="KW-1133">Transmembrane helix</keyword>
<dbReference type="PANTHER" id="PTHR24252">
    <property type="entry name" value="ACROSIN-RELATED"/>
    <property type="match status" value="1"/>
</dbReference>
<dbReference type="Gene3D" id="2.60.120.290">
    <property type="entry name" value="Spermadhesin, CUB domain"/>
    <property type="match status" value="1"/>
</dbReference>
<dbReference type="SUPFAM" id="SSF50494">
    <property type="entry name" value="Trypsin-like serine proteases"/>
    <property type="match status" value="1"/>
</dbReference>
<keyword evidence="2 11" id="KW-0645">Protease</keyword>
<dbReference type="InterPro" id="IPR018114">
    <property type="entry name" value="TRYPSIN_HIS"/>
</dbReference>
<dbReference type="Gene3D" id="2.60.40.10">
    <property type="entry name" value="Immunoglobulins"/>
    <property type="match status" value="1"/>
</dbReference>
<feature type="region of interest" description="Disordered" evidence="12">
    <location>
        <begin position="257"/>
        <end position="291"/>
    </location>
</feature>
<dbReference type="PROSITE" id="PS50068">
    <property type="entry name" value="LDLRA_2"/>
    <property type="match status" value="2"/>
</dbReference>
<dbReference type="InterPro" id="IPR002172">
    <property type="entry name" value="LDrepeatLR_classA_rpt"/>
</dbReference>
<feature type="region of interest" description="Disordered" evidence="12">
    <location>
        <begin position="660"/>
        <end position="694"/>
    </location>
</feature>
<dbReference type="Pfam" id="PF00089">
    <property type="entry name" value="Trypsin"/>
    <property type="match status" value="1"/>
</dbReference>
<dbReference type="FunFam" id="2.60.120.290:FF:000027">
    <property type="entry name" value="Transmembrane serine protease 6"/>
    <property type="match status" value="1"/>
</dbReference>
<proteinExistence type="predicted"/>
<dbReference type="FunFam" id="2.40.10.10:FF:000003">
    <property type="entry name" value="Transmembrane serine protease 3"/>
    <property type="match status" value="1"/>
</dbReference>
<dbReference type="SUPFAM" id="SSF49854">
    <property type="entry name" value="Spermadhesin, CUB domain"/>
    <property type="match status" value="2"/>
</dbReference>
<evidence type="ECO:0000256" key="8">
    <source>
        <dbReference type="ARBA" id="ARBA00023136"/>
    </source>
</evidence>
<evidence type="ECO:0000259" key="14">
    <source>
        <dbReference type="PROSITE" id="PS01180"/>
    </source>
</evidence>
<comment type="subcellular location">
    <subcellularLocation>
        <location evidence="1">Membrane</location>
        <topology evidence="1">Single-pass type II membrane protein</topology>
    </subcellularLocation>
</comment>
<dbReference type="InterPro" id="IPR043504">
    <property type="entry name" value="Peptidase_S1_PA_chymotrypsin"/>
</dbReference>
<comment type="caution">
    <text evidence="10">Lacks conserved residue(s) required for the propagation of feature annotation.</text>
</comment>
<dbReference type="PROSITE" id="PS01180">
    <property type="entry name" value="CUB"/>
    <property type="match status" value="1"/>
</dbReference>
<evidence type="ECO:0000256" key="11">
    <source>
        <dbReference type="RuleBase" id="RU363034"/>
    </source>
</evidence>
<dbReference type="SMART" id="SM00042">
    <property type="entry name" value="CUB"/>
    <property type="match status" value="2"/>
</dbReference>
<dbReference type="Gene3D" id="4.10.400.10">
    <property type="entry name" value="Low-density Lipoprotein Receptor"/>
    <property type="match status" value="1"/>
</dbReference>
<gene>
    <name evidence="17" type="ORF">EH28_00552</name>
</gene>
<dbReference type="EMBL" id="KQ040845">
    <property type="protein sequence ID" value="KKF33717.1"/>
    <property type="molecule type" value="Genomic_DNA"/>
</dbReference>
<dbReference type="SUPFAM" id="SSF57424">
    <property type="entry name" value="LDL receptor-like module"/>
    <property type="match status" value="1"/>
</dbReference>
<feature type="region of interest" description="Disordered" evidence="12">
    <location>
        <begin position="581"/>
        <end position="621"/>
    </location>
</feature>
<dbReference type="PROSITE" id="PS50024">
    <property type="entry name" value="SEA"/>
    <property type="match status" value="1"/>
</dbReference>
<dbReference type="InterPro" id="IPR001254">
    <property type="entry name" value="Trypsin_dom"/>
</dbReference>
<protein>
    <submittedName>
        <fullName evidence="17">Transmembrane protease serine 6</fullName>
    </submittedName>
</protein>
<evidence type="ECO:0000259" key="15">
    <source>
        <dbReference type="PROSITE" id="PS50024"/>
    </source>
</evidence>
<evidence type="ECO:0000256" key="4">
    <source>
        <dbReference type="ARBA" id="ARBA00022801"/>
    </source>
</evidence>
<feature type="compositionally biased region" description="Low complexity" evidence="12">
    <location>
        <begin position="331"/>
        <end position="346"/>
    </location>
</feature>
<accession>A0A0F8AWL7</accession>
<feature type="transmembrane region" description="Helical" evidence="13">
    <location>
        <begin position="853"/>
        <end position="875"/>
    </location>
</feature>
<dbReference type="CDD" id="cd00112">
    <property type="entry name" value="LDLa"/>
    <property type="match status" value="2"/>
</dbReference>
<dbReference type="GO" id="GO:0004252">
    <property type="term" value="F:serine-type endopeptidase activity"/>
    <property type="evidence" value="ECO:0007669"/>
    <property type="project" value="InterPro"/>
</dbReference>
<feature type="disulfide bond" evidence="10">
    <location>
        <begin position="1175"/>
        <end position="1187"/>
    </location>
</feature>
<keyword evidence="9 10" id="KW-1015">Disulfide bond</keyword>
<dbReference type="InterPro" id="IPR001314">
    <property type="entry name" value="Peptidase_S1A"/>
</dbReference>
<feature type="region of interest" description="Disordered" evidence="12">
    <location>
        <begin position="471"/>
        <end position="493"/>
    </location>
</feature>
<keyword evidence="3 13" id="KW-0812">Transmembrane</keyword>
<dbReference type="Gene3D" id="2.40.10.10">
    <property type="entry name" value="Trypsin-like serine proteases"/>
    <property type="match status" value="1"/>
</dbReference>
<feature type="compositionally biased region" description="Low complexity" evidence="12">
    <location>
        <begin position="361"/>
        <end position="372"/>
    </location>
</feature>
<evidence type="ECO:0000256" key="13">
    <source>
        <dbReference type="SAM" id="Phobius"/>
    </source>
</evidence>
<feature type="region of interest" description="Disordered" evidence="12">
    <location>
        <begin position="147"/>
        <end position="203"/>
    </location>
</feature>
<feature type="region of interest" description="Disordered" evidence="12">
    <location>
        <begin position="326"/>
        <end position="372"/>
    </location>
</feature>
<dbReference type="CDD" id="cd00041">
    <property type="entry name" value="CUB"/>
    <property type="match status" value="1"/>
</dbReference>
<evidence type="ECO:0000256" key="7">
    <source>
        <dbReference type="ARBA" id="ARBA00022989"/>
    </source>
</evidence>
<keyword evidence="6" id="KW-0735">Signal-anchor</keyword>
<dbReference type="InterPro" id="IPR035914">
    <property type="entry name" value="Sperma_CUB_dom_sf"/>
</dbReference>
<evidence type="ECO:0000256" key="12">
    <source>
        <dbReference type="SAM" id="MobiDB-lite"/>
    </source>
</evidence>
<dbReference type="InterPro" id="IPR000859">
    <property type="entry name" value="CUB_dom"/>
</dbReference>
<feature type="disulfide bond" evidence="10">
    <location>
        <begin position="1215"/>
        <end position="1227"/>
    </location>
</feature>
<evidence type="ECO:0000259" key="16">
    <source>
        <dbReference type="PROSITE" id="PS50240"/>
    </source>
</evidence>
<feature type="disulfide bond" evidence="10">
    <location>
        <begin position="1235"/>
        <end position="1250"/>
    </location>
</feature>
<evidence type="ECO:0000256" key="2">
    <source>
        <dbReference type="ARBA" id="ARBA00022670"/>
    </source>
</evidence>
<feature type="compositionally biased region" description="Basic and acidic residues" evidence="12">
    <location>
        <begin position="275"/>
        <end position="291"/>
    </location>
</feature>
<dbReference type="PROSITE" id="PS00134">
    <property type="entry name" value="TRYPSIN_HIS"/>
    <property type="match status" value="1"/>
</dbReference>
<reference evidence="17" key="1">
    <citation type="journal article" date="2015" name="PLoS Genet.">
        <title>Genome Sequencing of the Perciform Fish Larimichthys crocea Provides Insights into Molecular and Genetic Mechanisms of Stress Adaptation.</title>
        <authorList>
            <person name="Ao J."/>
            <person name="Mu Y."/>
            <person name="Xiang L.X."/>
            <person name="Fan D."/>
            <person name="Feng M."/>
            <person name="Zhang S."/>
            <person name="Shi Q."/>
            <person name="Zhu L.Y."/>
            <person name="Li T."/>
            <person name="Ding Y."/>
            <person name="Nie L."/>
            <person name="Li Q."/>
            <person name="Dong W.R."/>
            <person name="Jiang L."/>
            <person name="Sun B."/>
            <person name="Zhang X."/>
            <person name="Li M."/>
            <person name="Zhang H.Q."/>
            <person name="Xie S."/>
            <person name="Zhu Y."/>
            <person name="Jiang X."/>
            <person name="Wang X."/>
            <person name="Mu P."/>
            <person name="Chen W."/>
            <person name="Yue Z."/>
            <person name="Wang Z."/>
            <person name="Wang J."/>
            <person name="Shao J.Z."/>
            <person name="Chen X."/>
        </authorList>
    </citation>
    <scope>NUCLEOTIDE SEQUENCE [LARGE SCALE GENOMIC DNA]</scope>
    <source>
        <strain evidence="17">SSNF</strain>
        <tissue evidence="17">Blood</tissue>
    </source>
</reference>
<dbReference type="PROSITE" id="PS50240">
    <property type="entry name" value="TRYPSIN_DOM"/>
    <property type="match status" value="1"/>
</dbReference>
<dbReference type="PRINTS" id="PR00722">
    <property type="entry name" value="CHYMOTRYPSIN"/>
</dbReference>
<dbReference type="GO" id="GO:0016020">
    <property type="term" value="C:membrane"/>
    <property type="evidence" value="ECO:0007669"/>
    <property type="project" value="UniProtKB-SubCell"/>
</dbReference>
<evidence type="ECO:0000313" key="17">
    <source>
        <dbReference type="EMBL" id="KKF33717.1"/>
    </source>
</evidence>
<feature type="transmembrane region" description="Helical" evidence="13">
    <location>
        <begin position="772"/>
        <end position="792"/>
    </location>
</feature>
<dbReference type="Gene3D" id="3.30.70.960">
    <property type="entry name" value="SEA domain"/>
    <property type="match status" value="1"/>
</dbReference>
<sequence>MYEARVRVKTAQGAVYVSTWSDWSRTASWVSPIGKVKPTPPPSDDAQGVMVTVGCVVAFALFLILFKTNKTTWIYVVKRIRGPPIPNPEKSFLRDVNFQNWLSPYFTTESFHSFLKPVDIVSVDVTTTAGAVTPRGMEAALLEKMRSESNYESTNTDTDPSNSELSPPPPPISSLTAGNLEPCGADTPYGPVGSQAEDKTAEQHMVEVRGKEVELLQLLSNGSNNSEPLPVISDYEKVEKPQVERFRLQSLDSGMCSGEEVSQESLEPDSINVTDCHDDGPEGKEESEGRNGKEVFFQKFFGGNRGSFDKGSIQVCSDYERVQKLEDDSSELPSLDSCISSGSEEQVSQEESLEDVDKSTESTSLLFPPPSSSSFLLSSTPLPLDFSGTSLNSALAPLPSHILERIALMSTTKSVEPSGDGYMPNWLSPHFTKESFHSFLKPVDIVSVEVTSTVDAVTPRGMEAALLEKMRRESNYESTNSSFSNPSYSELSPPPPPIPLLTTGNLEPCGADTPYGPVGSQAEDKTAEQHMVEVRGKEVELLQLLSNGSNNSEPLPVISDYEKVEKPQVERFRLQSLDSGMCSGEEVSQESLEPDSINVTDCHDDGGPEGKEESEGRNGKEVDLQKFFGGSRGSFDKGSIQVCSDYERVQKLEVDNSELPSLDSCISSGGEEQVSQEESLEDVDKSTESTSLLFPPPSSSSFLLSSTPLPLDFSGTSLNSALAPLPSHILERIALMSTTKSVEPSGDGYMPLEAGGQAVAPPTRKTRSCKCFLSFLIIILTATGAILAWYFLEHRVWVLENRVQQQYTAYLTILNRNFSADLSSHSSSAFKKEAKGVQNLVEKIMKGSHLHRYFNYTTVFAFGEGSVVAHFWIVMSVPDSHVKKVTLEKVTGCLKKGLMQGSNEDEVASFSGYLLHVPSLSVSETDSKVIELLKASFDCYRYQKLVSSSPVALRGPDTQRSSCLWHLQAPPGSQLELHMEWLLPECRDRLVVYNSLTPTDTHLITSVYGCSRHERVVRVLSSGEWMTVIWKQGLYNYKDPFSLSAQVWQRQGCNSTIDLKEVSGIQGTLRTPFFPSYYPPDTNCTWSFIMPSVGMGLSLEFEGYELSRASYNQACTQGQWIIQNRRLCGTRGLQPYNERLLLLSTSATVVMTSEVSLTGPGLQLHYRVFNLTDLCVAQYQCSEDSQCVDYYKVCDQHPDCPEASDEMNCTNGVQCTDMTYVCADGTCLKKPNPECDFVTDCPDASDETHCDCGLRQFSSRIVGGTNASEGEWPWQASLQIRGTHICGGALISSQWVVSAAHCFYDDRLYSPSVWTVYLGKLLLNRSSPTEEVVRVLQIHLHQYYDDDNHDYDLALLKLDRSASMLLAGHARPACLPPSTHQLEPDLLCWVTGWGSLREGGTASNVLQKVDVRLVSEEACVRSYGHLVTPRMLCAGYRSGEKDACQGDSGGPLVCQEPSGRWFLAGVVSWGKGCGRPDLYGVYTRITRLNHWIKQVISSP</sequence>
<dbReference type="Pfam" id="PF01390">
    <property type="entry name" value="SEA"/>
    <property type="match status" value="1"/>
</dbReference>
<dbReference type="SUPFAM" id="SSF82671">
    <property type="entry name" value="SEA domain"/>
    <property type="match status" value="1"/>
</dbReference>
<feature type="disulfide bond" evidence="10">
    <location>
        <begin position="1194"/>
        <end position="1209"/>
    </location>
</feature>
<dbReference type="InterPro" id="IPR033116">
    <property type="entry name" value="TRYPSIN_SER"/>
</dbReference>
<keyword evidence="5 11" id="KW-0720">Serine protease</keyword>
<feature type="compositionally biased region" description="Polar residues" evidence="12">
    <location>
        <begin position="150"/>
        <end position="159"/>
    </location>
</feature>
<feature type="domain" description="Peptidase S1" evidence="16">
    <location>
        <begin position="1261"/>
        <end position="1497"/>
    </location>
</feature>
<feature type="compositionally biased region" description="Low complexity" evidence="12">
    <location>
        <begin position="476"/>
        <end position="491"/>
    </location>
</feature>
<dbReference type="PANTHER" id="PTHR24252:SF20">
    <property type="entry name" value="LOW QUALITY PROTEIN: TRANSMEMBRANE PROTEASE SERINE 6"/>
    <property type="match status" value="1"/>
</dbReference>
<dbReference type="InterPro" id="IPR009003">
    <property type="entry name" value="Peptidase_S1_PA"/>
</dbReference>
<evidence type="ECO:0000256" key="3">
    <source>
        <dbReference type="ARBA" id="ARBA00022692"/>
    </source>
</evidence>
<dbReference type="InterPro" id="IPR000082">
    <property type="entry name" value="SEA_dom"/>
</dbReference>
<keyword evidence="4 11" id="KW-0378">Hydrolase</keyword>
<organism evidence="17">
    <name type="scientific">Larimichthys crocea</name>
    <name type="common">Large yellow croaker</name>
    <name type="synonym">Pseudosciaena crocea</name>
    <dbReference type="NCBI Taxonomy" id="215358"/>
    <lineage>
        <taxon>Eukaryota</taxon>
        <taxon>Metazoa</taxon>
        <taxon>Chordata</taxon>
        <taxon>Craniata</taxon>
        <taxon>Vertebrata</taxon>
        <taxon>Euteleostomi</taxon>
        <taxon>Actinopterygii</taxon>
        <taxon>Neopterygii</taxon>
        <taxon>Teleostei</taxon>
        <taxon>Neoteleostei</taxon>
        <taxon>Acanthomorphata</taxon>
        <taxon>Eupercaria</taxon>
        <taxon>Sciaenidae</taxon>
        <taxon>Larimichthys</taxon>
    </lineage>
</organism>
<evidence type="ECO:0000256" key="6">
    <source>
        <dbReference type="ARBA" id="ARBA00022968"/>
    </source>
</evidence>
<feature type="domain" description="SEA" evidence="15">
    <location>
        <begin position="803"/>
        <end position="927"/>
    </location>
</feature>